<dbReference type="Pfam" id="PF01202">
    <property type="entry name" value="SKI"/>
    <property type="match status" value="1"/>
</dbReference>
<evidence type="ECO:0000256" key="9">
    <source>
        <dbReference type="RuleBase" id="RU363066"/>
    </source>
</evidence>
<keyword evidence="4 9" id="KW-0808">Transferase</keyword>
<keyword evidence="7 9" id="KW-0067">ATP-binding</keyword>
<evidence type="ECO:0000256" key="3">
    <source>
        <dbReference type="ARBA" id="ARBA00012054"/>
    </source>
</evidence>
<dbReference type="CDD" id="cd02021">
    <property type="entry name" value="GntK"/>
    <property type="match status" value="1"/>
</dbReference>
<accession>A0ABV1RJF5</accession>
<dbReference type="PANTHER" id="PTHR43442">
    <property type="entry name" value="GLUCONOKINASE-RELATED"/>
    <property type="match status" value="1"/>
</dbReference>
<evidence type="ECO:0000313" key="11">
    <source>
        <dbReference type="Proteomes" id="UP001467690"/>
    </source>
</evidence>
<dbReference type="PRINTS" id="PR01100">
    <property type="entry name" value="SHIKIMTKNASE"/>
</dbReference>
<dbReference type="SUPFAM" id="SSF52540">
    <property type="entry name" value="P-loop containing nucleoside triphosphate hydrolases"/>
    <property type="match status" value="1"/>
</dbReference>
<evidence type="ECO:0000256" key="6">
    <source>
        <dbReference type="ARBA" id="ARBA00022777"/>
    </source>
</evidence>
<evidence type="ECO:0000256" key="5">
    <source>
        <dbReference type="ARBA" id="ARBA00022741"/>
    </source>
</evidence>
<dbReference type="InterPro" id="IPR031322">
    <property type="entry name" value="Shikimate/glucono_kinase"/>
</dbReference>
<dbReference type="InterPro" id="IPR027417">
    <property type="entry name" value="P-loop_NTPase"/>
</dbReference>
<evidence type="ECO:0000256" key="8">
    <source>
        <dbReference type="ARBA" id="ARBA00048090"/>
    </source>
</evidence>
<evidence type="ECO:0000256" key="2">
    <source>
        <dbReference type="ARBA" id="ARBA00008420"/>
    </source>
</evidence>
<keyword evidence="5 9" id="KW-0547">Nucleotide-binding</keyword>
<name>A0ABV1RJF5_9ALTE</name>
<dbReference type="InterPro" id="IPR006001">
    <property type="entry name" value="Therm_gnt_kin"/>
</dbReference>
<comment type="similarity">
    <text evidence="2 9">Belongs to the gluconokinase GntK/GntV family.</text>
</comment>
<organism evidence="10 11">
    <name type="scientific">Catenovulum sediminis</name>
    <dbReference type="NCBI Taxonomy" id="1740262"/>
    <lineage>
        <taxon>Bacteria</taxon>
        <taxon>Pseudomonadati</taxon>
        <taxon>Pseudomonadota</taxon>
        <taxon>Gammaproteobacteria</taxon>
        <taxon>Alteromonadales</taxon>
        <taxon>Alteromonadaceae</taxon>
        <taxon>Catenovulum</taxon>
    </lineage>
</organism>
<dbReference type="PANTHER" id="PTHR43442:SF3">
    <property type="entry name" value="GLUCONOKINASE-RELATED"/>
    <property type="match status" value="1"/>
</dbReference>
<proteinExistence type="inferred from homology"/>
<dbReference type="RefSeq" id="WP_143872208.1">
    <property type="nucleotide sequence ID" value="NZ_CP041660.1"/>
</dbReference>
<evidence type="ECO:0000313" key="10">
    <source>
        <dbReference type="EMBL" id="MER2493068.1"/>
    </source>
</evidence>
<dbReference type="GO" id="GO:0046316">
    <property type="term" value="F:gluconokinase activity"/>
    <property type="evidence" value="ECO:0007669"/>
    <property type="project" value="UniProtKB-EC"/>
</dbReference>
<protein>
    <recommendedName>
        <fullName evidence="3 9">Gluconokinase</fullName>
        <ecNumber evidence="3 9">2.7.1.12</ecNumber>
    </recommendedName>
</protein>
<dbReference type="EMBL" id="JBELOE010000239">
    <property type="protein sequence ID" value="MER2493068.1"/>
    <property type="molecule type" value="Genomic_DNA"/>
</dbReference>
<comment type="caution">
    <text evidence="10">The sequence shown here is derived from an EMBL/GenBank/DDBJ whole genome shotgun (WGS) entry which is preliminary data.</text>
</comment>
<dbReference type="NCBIfam" id="TIGR01313">
    <property type="entry name" value="therm_gnt_kin"/>
    <property type="match status" value="1"/>
</dbReference>
<keyword evidence="11" id="KW-1185">Reference proteome</keyword>
<keyword evidence="6 9" id="KW-0418">Kinase</keyword>
<comment type="pathway">
    <text evidence="1">Carbohydrate acid metabolism.</text>
</comment>
<dbReference type="Proteomes" id="UP001467690">
    <property type="component" value="Unassembled WGS sequence"/>
</dbReference>
<comment type="catalytic activity">
    <reaction evidence="8 9">
        <text>D-gluconate + ATP = 6-phospho-D-gluconate + ADP + H(+)</text>
        <dbReference type="Rhea" id="RHEA:19433"/>
        <dbReference type="ChEBI" id="CHEBI:15378"/>
        <dbReference type="ChEBI" id="CHEBI:18391"/>
        <dbReference type="ChEBI" id="CHEBI:30616"/>
        <dbReference type="ChEBI" id="CHEBI:58759"/>
        <dbReference type="ChEBI" id="CHEBI:456216"/>
        <dbReference type="EC" id="2.7.1.12"/>
    </reaction>
</comment>
<sequence>MIYVVMGVSGCGKSSIGKQLAEKLGLDFYDADDFHSKASIDKMSKGIPLTDEDRLPWLKGLANEMLTWQQDQGGAVLACSALKNIYRDWLASELPEKVTFIYLQGSYELIAERLQKRANHFMNSSLLQSQFDTLEEPNESQAVIVNIDNTPEYIVEMILRELK</sequence>
<dbReference type="Gene3D" id="3.40.50.300">
    <property type="entry name" value="P-loop containing nucleotide triphosphate hydrolases"/>
    <property type="match status" value="1"/>
</dbReference>
<reference evidence="10 11" key="1">
    <citation type="submission" date="2024-06" db="EMBL/GenBank/DDBJ databases">
        <authorList>
            <person name="Chen R.Y."/>
        </authorList>
    </citation>
    <scope>NUCLEOTIDE SEQUENCE [LARGE SCALE GENOMIC DNA]</scope>
    <source>
        <strain evidence="10 11">D2</strain>
    </source>
</reference>
<dbReference type="EC" id="2.7.1.12" evidence="3 9"/>
<evidence type="ECO:0000256" key="7">
    <source>
        <dbReference type="ARBA" id="ARBA00022840"/>
    </source>
</evidence>
<evidence type="ECO:0000256" key="4">
    <source>
        <dbReference type="ARBA" id="ARBA00022679"/>
    </source>
</evidence>
<evidence type="ECO:0000256" key="1">
    <source>
        <dbReference type="ARBA" id="ARBA00004761"/>
    </source>
</evidence>
<gene>
    <name evidence="10" type="ORF">ABS311_14385</name>
</gene>